<evidence type="ECO:0000256" key="1">
    <source>
        <dbReference type="SAM" id="MobiDB-lite"/>
    </source>
</evidence>
<gene>
    <name evidence="2" type="ORF">SISNIDRAFT_468483</name>
</gene>
<sequence length="221" mass="24626">MSLALYLTAVLKGKLSTNPTFFLDFTKYLEHAVKSLLSSKRRIPRREFFRIPIISIPENPHPDIEVVVFTTIVVGILEPKIFQINLLVNHNIVGPGHSSEKETGDVHGYSQHTDAGRCWTYGVGVKQKGPPKGIRRGQNKIEDGTRQGDDRHRLLLPGDGEEETMASESPKMIISMTIYQPFETSVQKNTTHRQPDRALNDLSTAVGAQMKHKASAGTLKT</sequence>
<accession>A0A164RAZ1</accession>
<dbReference type="Proteomes" id="UP000076722">
    <property type="component" value="Unassembled WGS sequence"/>
</dbReference>
<evidence type="ECO:0000313" key="3">
    <source>
        <dbReference type="Proteomes" id="UP000076722"/>
    </source>
</evidence>
<reference evidence="2 3" key="1">
    <citation type="journal article" date="2016" name="Mol. Biol. Evol.">
        <title>Comparative Genomics of Early-Diverging Mushroom-Forming Fungi Provides Insights into the Origins of Lignocellulose Decay Capabilities.</title>
        <authorList>
            <person name="Nagy L.G."/>
            <person name="Riley R."/>
            <person name="Tritt A."/>
            <person name="Adam C."/>
            <person name="Daum C."/>
            <person name="Floudas D."/>
            <person name="Sun H."/>
            <person name="Yadav J.S."/>
            <person name="Pangilinan J."/>
            <person name="Larsson K.H."/>
            <person name="Matsuura K."/>
            <person name="Barry K."/>
            <person name="Labutti K."/>
            <person name="Kuo R."/>
            <person name="Ohm R.A."/>
            <person name="Bhattacharya S.S."/>
            <person name="Shirouzu T."/>
            <person name="Yoshinaga Y."/>
            <person name="Martin F.M."/>
            <person name="Grigoriev I.V."/>
            <person name="Hibbett D.S."/>
        </authorList>
    </citation>
    <scope>NUCLEOTIDE SEQUENCE [LARGE SCALE GENOMIC DNA]</scope>
    <source>
        <strain evidence="2 3">HHB9708</strain>
    </source>
</reference>
<protein>
    <submittedName>
        <fullName evidence="2">Uncharacterized protein</fullName>
    </submittedName>
</protein>
<feature type="region of interest" description="Disordered" evidence="1">
    <location>
        <begin position="129"/>
        <end position="166"/>
    </location>
</feature>
<dbReference type="AlphaFoldDB" id="A0A164RAZ1"/>
<feature type="compositionally biased region" description="Basic and acidic residues" evidence="1">
    <location>
        <begin position="139"/>
        <end position="153"/>
    </location>
</feature>
<name>A0A164RAZ1_9AGAM</name>
<evidence type="ECO:0000313" key="2">
    <source>
        <dbReference type="EMBL" id="KZS90405.1"/>
    </source>
</evidence>
<keyword evidence="3" id="KW-1185">Reference proteome</keyword>
<dbReference type="EMBL" id="KV419421">
    <property type="protein sequence ID" value="KZS90405.1"/>
    <property type="molecule type" value="Genomic_DNA"/>
</dbReference>
<organism evidence="2 3">
    <name type="scientific">Sistotremastrum niveocremeum HHB9708</name>
    <dbReference type="NCBI Taxonomy" id="1314777"/>
    <lineage>
        <taxon>Eukaryota</taxon>
        <taxon>Fungi</taxon>
        <taxon>Dikarya</taxon>
        <taxon>Basidiomycota</taxon>
        <taxon>Agaricomycotina</taxon>
        <taxon>Agaricomycetes</taxon>
        <taxon>Sistotremastrales</taxon>
        <taxon>Sistotremastraceae</taxon>
        <taxon>Sertulicium</taxon>
        <taxon>Sertulicium niveocremeum</taxon>
    </lineage>
</organism>
<proteinExistence type="predicted"/>